<accession>A0A420IM81</accession>
<evidence type="ECO:0000313" key="3">
    <source>
        <dbReference type="EMBL" id="RKF75669.1"/>
    </source>
</evidence>
<reference evidence="3 4" key="1">
    <citation type="journal article" date="2018" name="BMC Genomics">
        <title>Comparative genome analyses reveal sequence features reflecting distinct modes of host-adaptation between dicot and monocot powdery mildew.</title>
        <authorList>
            <person name="Wu Y."/>
            <person name="Ma X."/>
            <person name="Pan Z."/>
            <person name="Kale S.D."/>
            <person name="Song Y."/>
            <person name="King H."/>
            <person name="Zhang Q."/>
            <person name="Presley C."/>
            <person name="Deng X."/>
            <person name="Wei C.I."/>
            <person name="Xiao S."/>
        </authorList>
    </citation>
    <scope>NUCLEOTIDE SEQUENCE [LARGE SCALE GENOMIC DNA]</scope>
    <source>
        <strain evidence="3">UMSG1</strain>
    </source>
</reference>
<evidence type="ECO:0000256" key="2">
    <source>
        <dbReference type="ARBA" id="ARBA00022679"/>
    </source>
</evidence>
<dbReference type="GO" id="GO:0008168">
    <property type="term" value="F:methyltransferase activity"/>
    <property type="evidence" value="ECO:0007669"/>
    <property type="project" value="UniProtKB-KW"/>
</dbReference>
<dbReference type="PANTHER" id="PTHR13393:SF0">
    <property type="entry name" value="RNA N6-ADENOSINE-METHYLTRANSFERASE METTL16"/>
    <property type="match status" value="1"/>
</dbReference>
<dbReference type="GO" id="GO:0005634">
    <property type="term" value="C:nucleus"/>
    <property type="evidence" value="ECO:0007669"/>
    <property type="project" value="TreeGrafter"/>
</dbReference>
<sequence length="464" mass="53302">MESIFLNWLKKIPILPKCQYNLFFQKNMNKLHFKYTYKYYSFLTRKGFKSLKSNGQLDFSDPNAVLQLSQSLLRRDFGVSLVLPFDRLCPPVPNRLNYILWVQSLLETTDVSSLLHQMRTGAHHKSDSCSDDSPIIGIDIGTGASCIYPLIGCVLRSRWQFFGTDIDNKSIQHAQRNVERNKLGDRINVVKVDNQDPLIPLQALGQEKANFTMCNPPFYESKEEMLRSAQVKKRPPFTACTGAEIEMITAGGEVAFVSRIIDESLILKNRIQWYSSMIGKLSSLSILREKLKRAGIDNFALTEFVQGNKTKRWAIAWSFNDIRPTVEVARGVNNVPKSLLPFPSQYRFRIDITSLVEIGQRVNAFISQLPLEWMWHAQSLTGLGFSEKDVWSRAARRKYVTQGQQRKDHCVDIRNMSFGFEILIQKSSVDTNFNQVTIRWTKGYDAVIFESFCGMLKSVMDKWT</sequence>
<dbReference type="GO" id="GO:0070475">
    <property type="term" value="P:rRNA base methylation"/>
    <property type="evidence" value="ECO:0007669"/>
    <property type="project" value="TreeGrafter"/>
</dbReference>
<dbReference type="Pfam" id="PF05971">
    <property type="entry name" value="Methyltransf_10"/>
    <property type="match status" value="1"/>
</dbReference>
<gene>
    <name evidence="3" type="ORF">GcM1_232052</name>
</gene>
<dbReference type="InterPro" id="IPR029063">
    <property type="entry name" value="SAM-dependent_MTases_sf"/>
</dbReference>
<dbReference type="Proteomes" id="UP000285326">
    <property type="component" value="Unassembled WGS sequence"/>
</dbReference>
<name>A0A420IM81_9PEZI</name>
<keyword evidence="2 3" id="KW-0808">Transferase</keyword>
<keyword evidence="1 3" id="KW-0489">Methyltransferase</keyword>
<dbReference type="InterPro" id="IPR010286">
    <property type="entry name" value="METTL16/RlmF"/>
</dbReference>
<dbReference type="PANTHER" id="PTHR13393">
    <property type="entry name" value="SAM-DEPENDENT METHYLTRANSFERASE"/>
    <property type="match status" value="1"/>
</dbReference>
<dbReference type="EMBL" id="MCBS01023249">
    <property type="protein sequence ID" value="RKF75669.1"/>
    <property type="molecule type" value="Genomic_DNA"/>
</dbReference>
<evidence type="ECO:0000313" key="4">
    <source>
        <dbReference type="Proteomes" id="UP000285326"/>
    </source>
</evidence>
<dbReference type="SUPFAM" id="SSF53335">
    <property type="entry name" value="S-adenosyl-L-methionine-dependent methyltransferases"/>
    <property type="match status" value="1"/>
</dbReference>
<proteinExistence type="predicted"/>
<protein>
    <submittedName>
        <fullName evidence="3">U6 small nuclear RNA-methyltransferase</fullName>
    </submittedName>
</protein>
<evidence type="ECO:0000256" key="1">
    <source>
        <dbReference type="ARBA" id="ARBA00022603"/>
    </source>
</evidence>
<dbReference type="Gene3D" id="3.40.50.150">
    <property type="entry name" value="Vaccinia Virus protein VP39"/>
    <property type="match status" value="1"/>
</dbReference>
<dbReference type="AlphaFoldDB" id="A0A420IM81"/>
<organism evidence="3 4">
    <name type="scientific">Golovinomyces cichoracearum</name>
    <dbReference type="NCBI Taxonomy" id="62708"/>
    <lineage>
        <taxon>Eukaryota</taxon>
        <taxon>Fungi</taxon>
        <taxon>Dikarya</taxon>
        <taxon>Ascomycota</taxon>
        <taxon>Pezizomycotina</taxon>
        <taxon>Leotiomycetes</taxon>
        <taxon>Erysiphales</taxon>
        <taxon>Erysiphaceae</taxon>
        <taxon>Golovinomyces</taxon>
    </lineage>
</organism>
<comment type="caution">
    <text evidence="3">The sequence shown here is derived from an EMBL/GenBank/DDBJ whole genome shotgun (WGS) entry which is preliminary data.</text>
</comment>